<dbReference type="GO" id="GO:0032259">
    <property type="term" value="P:methylation"/>
    <property type="evidence" value="ECO:0007669"/>
    <property type="project" value="UniProtKB-KW"/>
</dbReference>
<dbReference type="InterPro" id="IPR029063">
    <property type="entry name" value="SAM-dependent_MTases_sf"/>
</dbReference>
<dbReference type="CDD" id="cd02440">
    <property type="entry name" value="AdoMet_MTases"/>
    <property type="match status" value="1"/>
</dbReference>
<gene>
    <name evidence="6" type="ORF">HHU12_06710</name>
</gene>
<dbReference type="AlphaFoldDB" id="A0A7X9RTS4"/>
<dbReference type="SUPFAM" id="SSF53335">
    <property type="entry name" value="S-adenosyl-L-methionine-dependent methyltransferases"/>
    <property type="match status" value="1"/>
</dbReference>
<keyword evidence="3 6" id="KW-0808">Transferase</keyword>
<keyword evidence="7" id="KW-1185">Reference proteome</keyword>
<dbReference type="PANTHER" id="PTHR44307:SF2">
    <property type="entry name" value="PHOSPHOETHANOLAMINE METHYLTRANSFERASE ISOFORM X1"/>
    <property type="match status" value="1"/>
</dbReference>
<accession>A0A7X9RTS4</accession>
<dbReference type="Proteomes" id="UP000576082">
    <property type="component" value="Unassembled WGS sequence"/>
</dbReference>
<protein>
    <submittedName>
        <fullName evidence="6">Class I SAM-dependent methyltransferase</fullName>
    </submittedName>
</protein>
<evidence type="ECO:0000256" key="1">
    <source>
        <dbReference type="ARBA" id="ARBA00005189"/>
    </source>
</evidence>
<evidence type="ECO:0000256" key="4">
    <source>
        <dbReference type="ARBA" id="ARBA00025707"/>
    </source>
</evidence>
<evidence type="ECO:0000313" key="6">
    <source>
        <dbReference type="EMBL" id="NME67652.1"/>
    </source>
</evidence>
<keyword evidence="2 6" id="KW-0489">Methyltransferase</keyword>
<evidence type="ECO:0000313" key="7">
    <source>
        <dbReference type="Proteomes" id="UP000576082"/>
    </source>
</evidence>
<comment type="pathway">
    <text evidence="1">Lipid metabolism.</text>
</comment>
<dbReference type="RefSeq" id="WP_169655985.1">
    <property type="nucleotide sequence ID" value="NZ_JABANE010000013.1"/>
</dbReference>
<sequence>MTEEDFKLLIDFHVKAERQGPGSDAETEKALSFTAFDGIEKLKVADIGCGSGAQTFALANALVNAEITAVDLFSEFLMQLNLKAVQNNFDDRIKTLKESMDQLSFREEEFDLIWSEGAIYNIGFKKGLEEWKKYLKTGGYIAVSEITWLTGTRPSEIEEYWNAAYPEIDTASNKMKTMEELGYQPVGYFPLKQESWLKNYYGPMEDRFASFLEDNDHSEKAKNLVEQEKGEIQMYQKFKDYYSYGFYIAKKV</sequence>
<dbReference type="PANTHER" id="PTHR44307">
    <property type="entry name" value="PHOSPHOETHANOLAMINE METHYLTRANSFERASE"/>
    <property type="match status" value="1"/>
</dbReference>
<dbReference type="EMBL" id="JABANE010000013">
    <property type="protein sequence ID" value="NME67652.1"/>
    <property type="molecule type" value="Genomic_DNA"/>
</dbReference>
<evidence type="ECO:0000256" key="2">
    <source>
        <dbReference type="ARBA" id="ARBA00022603"/>
    </source>
</evidence>
<evidence type="ECO:0000256" key="3">
    <source>
        <dbReference type="ARBA" id="ARBA00022679"/>
    </source>
</evidence>
<name>A0A7X9RTS4_9BACT</name>
<dbReference type="GO" id="GO:0008757">
    <property type="term" value="F:S-adenosylmethionine-dependent methyltransferase activity"/>
    <property type="evidence" value="ECO:0007669"/>
    <property type="project" value="InterPro"/>
</dbReference>
<dbReference type="Pfam" id="PF08241">
    <property type="entry name" value="Methyltransf_11"/>
    <property type="match status" value="1"/>
</dbReference>
<comment type="pathway">
    <text evidence="4">Phospholipid metabolism.</text>
</comment>
<comment type="caution">
    <text evidence="6">The sequence shown here is derived from an EMBL/GenBank/DDBJ whole genome shotgun (WGS) entry which is preliminary data.</text>
</comment>
<dbReference type="Gene3D" id="3.40.50.150">
    <property type="entry name" value="Vaccinia Virus protein VP39"/>
    <property type="match status" value="1"/>
</dbReference>
<reference evidence="6 7" key="1">
    <citation type="submission" date="2020-04" db="EMBL/GenBank/DDBJ databases">
        <title>Flammeovirga sp. SR4, a novel species isolated from seawater.</title>
        <authorList>
            <person name="Wang X."/>
        </authorList>
    </citation>
    <scope>NUCLEOTIDE SEQUENCE [LARGE SCALE GENOMIC DNA]</scope>
    <source>
        <strain evidence="6 7">ATCC 23126</strain>
    </source>
</reference>
<feature type="domain" description="Methyltransferase type 11" evidence="5">
    <location>
        <begin position="46"/>
        <end position="142"/>
    </location>
</feature>
<evidence type="ECO:0000259" key="5">
    <source>
        <dbReference type="Pfam" id="PF08241"/>
    </source>
</evidence>
<dbReference type="InterPro" id="IPR013216">
    <property type="entry name" value="Methyltransf_11"/>
</dbReference>
<proteinExistence type="predicted"/>
<organism evidence="6 7">
    <name type="scientific">Flammeovirga aprica JL-4</name>
    <dbReference type="NCBI Taxonomy" id="694437"/>
    <lineage>
        <taxon>Bacteria</taxon>
        <taxon>Pseudomonadati</taxon>
        <taxon>Bacteroidota</taxon>
        <taxon>Cytophagia</taxon>
        <taxon>Cytophagales</taxon>
        <taxon>Flammeovirgaceae</taxon>
        <taxon>Flammeovirga</taxon>
    </lineage>
</organism>